<dbReference type="RefSeq" id="WP_006526074.1">
    <property type="nucleotide sequence ID" value="NZ_GL637664.1"/>
</dbReference>
<dbReference type="OrthoDB" id="1637046at2"/>
<protein>
    <submittedName>
        <fullName evidence="4">Phage tail tape measure protein, TP901 family</fullName>
    </submittedName>
</protein>
<keyword evidence="2" id="KW-0812">Transmembrane</keyword>
<evidence type="ECO:0000259" key="3">
    <source>
        <dbReference type="Pfam" id="PF10145"/>
    </source>
</evidence>
<keyword evidence="5" id="KW-1185">Reference proteome</keyword>
<feature type="domain" description="Phage tail tape measure protein" evidence="3">
    <location>
        <begin position="115"/>
        <end position="325"/>
    </location>
</feature>
<accession>E7MNY6</accession>
<evidence type="ECO:0000256" key="1">
    <source>
        <dbReference type="ARBA" id="ARBA00022612"/>
    </source>
</evidence>
<dbReference type="Pfam" id="PF10145">
    <property type="entry name" value="PhageMin_Tail"/>
    <property type="match status" value="1"/>
</dbReference>
<keyword evidence="2" id="KW-1133">Transmembrane helix</keyword>
<feature type="transmembrane region" description="Helical" evidence="2">
    <location>
        <begin position="541"/>
        <end position="560"/>
    </location>
</feature>
<keyword evidence="2" id="KW-0472">Membrane</keyword>
<gene>
    <name evidence="4" type="ORF">HMPREF9430_01257</name>
</gene>
<keyword evidence="1" id="KW-1188">Viral release from host cell</keyword>
<comment type="caution">
    <text evidence="4">The sequence shown here is derived from an EMBL/GenBank/DDBJ whole genome shotgun (WGS) entry which is preliminary data.</text>
</comment>
<feature type="transmembrane region" description="Helical" evidence="2">
    <location>
        <begin position="518"/>
        <end position="535"/>
    </location>
</feature>
<dbReference type="Proteomes" id="UP000004097">
    <property type="component" value="Unassembled WGS sequence"/>
</dbReference>
<dbReference type="InterPro" id="IPR010090">
    <property type="entry name" value="Phage_tape_meas"/>
</dbReference>
<dbReference type="PANTHER" id="PTHR37813:SF1">
    <property type="entry name" value="FELS-2 PROPHAGE PROTEIN"/>
    <property type="match status" value="1"/>
</dbReference>
<dbReference type="eggNOG" id="COG5412">
    <property type="taxonomic scope" value="Bacteria"/>
</dbReference>
<reference evidence="4 5" key="1">
    <citation type="submission" date="2010-08" db="EMBL/GenBank/DDBJ databases">
        <authorList>
            <person name="Weinstock G."/>
            <person name="Sodergren E."/>
            <person name="Clifton S."/>
            <person name="Fulton L."/>
            <person name="Fulton B."/>
            <person name="Courtney L."/>
            <person name="Fronick C."/>
            <person name="Harrison M."/>
            <person name="Strong C."/>
            <person name="Farmer C."/>
            <person name="Delahaunty K."/>
            <person name="Markovic C."/>
            <person name="Hall O."/>
            <person name="Minx P."/>
            <person name="Tomlinson C."/>
            <person name="Mitreva M."/>
            <person name="Hou S."/>
            <person name="Chen J."/>
            <person name="Wollam A."/>
            <person name="Pepin K.H."/>
            <person name="Johnson M."/>
            <person name="Bhonagiri V."/>
            <person name="Zhang X."/>
            <person name="Suruliraj S."/>
            <person name="Warren W."/>
            <person name="Chinwalla A."/>
            <person name="Mardis E.R."/>
            <person name="Wilson R.K."/>
        </authorList>
    </citation>
    <scope>NUCLEOTIDE SEQUENCE [LARGE SCALE GENOMIC DNA]</scope>
    <source>
        <strain evidence="4 5">F0204</strain>
    </source>
</reference>
<evidence type="ECO:0000256" key="2">
    <source>
        <dbReference type="SAM" id="Phobius"/>
    </source>
</evidence>
<evidence type="ECO:0000313" key="5">
    <source>
        <dbReference type="Proteomes" id="UP000004097"/>
    </source>
</evidence>
<dbReference type="STRING" id="706433.HMPREF9430_01257"/>
<name>E7MNY6_9FIRM</name>
<dbReference type="HOGENOM" id="CLU_002005_4_1_9"/>
<sequence>MASGIELASAYVRLIPTTEGIGNAISEALGKETPKAGESAGRNTGKSFLGSFTNAMSGISQSLKPIGDEMTKSLTLPIAGLATASMAAWKQVDDGMDTVIQKTGATGQALEAMQNSVKNIATSLPVTFKDAGTAIGEVNTRFGVTGEQLEDISTKFLKFAKINGVDVNQSIDQVQKAISAFGLSTDDAGAFLDTLNKVGQDTGVSMDVLESGLISNSTALRGMGLNAASSATLLGNLEKSGVDVSTAMMGLKKVQANAMSEGISMQDAFAKALSSTEGAISVFGAKAGPQLYAAFENGALSADMFTDSSVSLEDALGSVSDTFDATLHPADQWQTVLNNLMQLGYEVAEAVMPSIQTAVDAIIPAIKDLADGWSNLDPGMQQAIIAGAGVLAILGPVISIISGITGSIGKLSSGISVLLGHPILLAIGAIIAGLVLLYQNNEDFRNFVNEAWKNIQKVVGGVIDAIAGFWTSTLQPTLQAIGDFAQNTLWPIIQVIFMAVGEVVQAVFSLIAGSWQNILLPAFTAIGTFLSNVLMPVFSTVFNGIVTVVSAVFSAISNFWNSVLKPVFTAIGDAAKWLIDAVKGPLSTIQDTFKNVFDGIKSFISPIVDWLKGIFDFNWKLPHIDLPHFSIEGEFSLLPPKVPHLSIDWYDRATKNPRILDGATIFGASGNTLLGGGETAREIIMSENYLKNLLTDGDNSLSKRSITINQNNYSPKELSPLETYRQLKRALLETI</sequence>
<proteinExistence type="predicted"/>
<dbReference type="PANTHER" id="PTHR37813">
    <property type="entry name" value="FELS-2 PROPHAGE PROTEIN"/>
    <property type="match status" value="1"/>
</dbReference>
<feature type="transmembrane region" description="Helical" evidence="2">
    <location>
        <begin position="384"/>
        <end position="405"/>
    </location>
</feature>
<evidence type="ECO:0000313" key="4">
    <source>
        <dbReference type="EMBL" id="EFW24167.1"/>
    </source>
</evidence>
<feature type="transmembrane region" description="Helical" evidence="2">
    <location>
        <begin position="492"/>
        <end position="511"/>
    </location>
</feature>
<organism evidence="4 5">
    <name type="scientific">Solobacterium moorei F0204</name>
    <dbReference type="NCBI Taxonomy" id="706433"/>
    <lineage>
        <taxon>Bacteria</taxon>
        <taxon>Bacillati</taxon>
        <taxon>Bacillota</taxon>
        <taxon>Erysipelotrichia</taxon>
        <taxon>Erysipelotrichales</taxon>
        <taxon>Erysipelotrichaceae</taxon>
        <taxon>Solobacterium</taxon>
    </lineage>
</organism>
<dbReference type="eggNOG" id="COG5280">
    <property type="taxonomic scope" value="Bacteria"/>
</dbReference>
<feature type="transmembrane region" description="Helical" evidence="2">
    <location>
        <begin position="417"/>
        <end position="438"/>
    </location>
</feature>
<dbReference type="AlphaFoldDB" id="E7MNY6"/>
<dbReference type="EMBL" id="AECQ01000027">
    <property type="protein sequence ID" value="EFW24167.1"/>
    <property type="molecule type" value="Genomic_DNA"/>
</dbReference>